<comment type="subcellular location">
    <subcellularLocation>
        <location evidence="1">Cell membrane</location>
        <topology evidence="1">Multi-pass membrane protein</topology>
    </subcellularLocation>
</comment>
<feature type="transmembrane region" description="Helical" evidence="6">
    <location>
        <begin position="71"/>
        <end position="88"/>
    </location>
</feature>
<proteinExistence type="predicted"/>
<keyword evidence="4 6" id="KW-1133">Transmembrane helix</keyword>
<dbReference type="GO" id="GO:0015171">
    <property type="term" value="F:amino acid transmembrane transporter activity"/>
    <property type="evidence" value="ECO:0007669"/>
    <property type="project" value="TreeGrafter"/>
</dbReference>
<dbReference type="Proteomes" id="UP000613266">
    <property type="component" value="Unassembled WGS sequence"/>
</dbReference>
<feature type="transmembrane region" description="Helical" evidence="6">
    <location>
        <begin position="144"/>
        <end position="166"/>
    </location>
</feature>
<dbReference type="InterPro" id="IPR001123">
    <property type="entry name" value="LeuE-type"/>
</dbReference>
<evidence type="ECO:0000313" key="8">
    <source>
        <dbReference type="Proteomes" id="UP000613266"/>
    </source>
</evidence>
<feature type="transmembrane region" description="Helical" evidence="6">
    <location>
        <begin position="38"/>
        <end position="65"/>
    </location>
</feature>
<keyword evidence="5 6" id="KW-0472">Membrane</keyword>
<evidence type="ECO:0000256" key="5">
    <source>
        <dbReference type="ARBA" id="ARBA00023136"/>
    </source>
</evidence>
<reference evidence="7" key="1">
    <citation type="submission" date="2020-12" db="EMBL/GenBank/DDBJ databases">
        <title>The genome sequence of Inhella sp. 1Y17.</title>
        <authorList>
            <person name="Liu Y."/>
        </authorList>
    </citation>
    <scope>NUCLEOTIDE SEQUENCE</scope>
    <source>
        <strain evidence="7">1Y17</strain>
    </source>
</reference>
<evidence type="ECO:0000256" key="2">
    <source>
        <dbReference type="ARBA" id="ARBA00022475"/>
    </source>
</evidence>
<evidence type="ECO:0000256" key="4">
    <source>
        <dbReference type="ARBA" id="ARBA00022989"/>
    </source>
</evidence>
<dbReference type="EMBL" id="JAEDAK010000003">
    <property type="protein sequence ID" value="MBH9576383.1"/>
    <property type="molecule type" value="Genomic_DNA"/>
</dbReference>
<keyword evidence="8" id="KW-1185">Reference proteome</keyword>
<evidence type="ECO:0000313" key="7">
    <source>
        <dbReference type="EMBL" id="MBH9576383.1"/>
    </source>
</evidence>
<comment type="caution">
    <text evidence="7">The sequence shown here is derived from an EMBL/GenBank/DDBJ whole genome shotgun (WGS) entry which is preliminary data.</text>
</comment>
<sequence length="203" mass="20608">MNALLQGFGIGLAIAAPVGPIGMLCIRRSLNEGARLGLATGLGAATADALYGLVVASGLTLTGWLLSHGSLLRALGALLLVALGLGVWRRLLQPPAAAGATAPARSTWAAFAGTLLLTLANPATLVSFLGVVAALGQPGQGGSAYALVLGVFLGSLAWWCFLVALVRATRHWLPAWALRAIDVLTGALLVGTGLWVAFSLLKP</sequence>
<dbReference type="GO" id="GO:0005886">
    <property type="term" value="C:plasma membrane"/>
    <property type="evidence" value="ECO:0007669"/>
    <property type="project" value="UniProtKB-SubCell"/>
</dbReference>
<feature type="transmembrane region" description="Helical" evidence="6">
    <location>
        <begin position="108"/>
        <end position="132"/>
    </location>
</feature>
<feature type="transmembrane region" description="Helical" evidence="6">
    <location>
        <begin position="178"/>
        <end position="198"/>
    </location>
</feature>
<dbReference type="PANTHER" id="PTHR30086:SF20">
    <property type="entry name" value="ARGININE EXPORTER PROTEIN ARGO-RELATED"/>
    <property type="match status" value="1"/>
</dbReference>
<dbReference type="AlphaFoldDB" id="A0A931J0C4"/>
<dbReference type="RefSeq" id="WP_198110003.1">
    <property type="nucleotide sequence ID" value="NZ_JAEDAK010000003.1"/>
</dbReference>
<accession>A0A931J0C4</accession>
<evidence type="ECO:0000256" key="3">
    <source>
        <dbReference type="ARBA" id="ARBA00022692"/>
    </source>
</evidence>
<keyword evidence="3 6" id="KW-0812">Transmembrane</keyword>
<name>A0A931J0C4_9BURK</name>
<evidence type="ECO:0000256" key="1">
    <source>
        <dbReference type="ARBA" id="ARBA00004651"/>
    </source>
</evidence>
<evidence type="ECO:0000256" key="6">
    <source>
        <dbReference type="SAM" id="Phobius"/>
    </source>
</evidence>
<protein>
    <submittedName>
        <fullName evidence="7">LysE family transporter</fullName>
    </submittedName>
</protein>
<dbReference type="Pfam" id="PF01810">
    <property type="entry name" value="LysE"/>
    <property type="match status" value="1"/>
</dbReference>
<feature type="transmembrane region" description="Helical" evidence="6">
    <location>
        <begin position="6"/>
        <end position="26"/>
    </location>
</feature>
<keyword evidence="2" id="KW-1003">Cell membrane</keyword>
<organism evidence="7 8">
    <name type="scientific">Inhella proteolytica</name>
    <dbReference type="NCBI Taxonomy" id="2795029"/>
    <lineage>
        <taxon>Bacteria</taxon>
        <taxon>Pseudomonadati</taxon>
        <taxon>Pseudomonadota</taxon>
        <taxon>Betaproteobacteria</taxon>
        <taxon>Burkholderiales</taxon>
        <taxon>Sphaerotilaceae</taxon>
        <taxon>Inhella</taxon>
    </lineage>
</organism>
<dbReference type="PANTHER" id="PTHR30086">
    <property type="entry name" value="ARGININE EXPORTER PROTEIN ARGO"/>
    <property type="match status" value="1"/>
</dbReference>
<gene>
    <name evidence="7" type="ORF">I7X39_05630</name>
</gene>